<evidence type="ECO:0000256" key="1">
    <source>
        <dbReference type="ARBA" id="ARBA00004651"/>
    </source>
</evidence>
<evidence type="ECO:0000313" key="11">
    <source>
        <dbReference type="Proteomes" id="UP000553059"/>
    </source>
</evidence>
<dbReference type="PANTHER" id="PTHR30572">
    <property type="entry name" value="MEMBRANE COMPONENT OF TRANSPORTER-RELATED"/>
    <property type="match status" value="1"/>
</dbReference>
<protein>
    <submittedName>
        <fullName evidence="10">ABC transporter permease</fullName>
    </submittedName>
</protein>
<dbReference type="Pfam" id="PF12704">
    <property type="entry name" value="MacB_PCD"/>
    <property type="match status" value="1"/>
</dbReference>
<evidence type="ECO:0000259" key="9">
    <source>
        <dbReference type="Pfam" id="PF12704"/>
    </source>
</evidence>
<dbReference type="Proteomes" id="UP000553059">
    <property type="component" value="Unassembled WGS sequence"/>
</dbReference>
<feature type="transmembrane region" description="Helical" evidence="7">
    <location>
        <begin position="643"/>
        <end position="667"/>
    </location>
</feature>
<evidence type="ECO:0000256" key="3">
    <source>
        <dbReference type="ARBA" id="ARBA00022692"/>
    </source>
</evidence>
<dbReference type="AlphaFoldDB" id="A0A7C6Z2C4"/>
<evidence type="ECO:0000313" key="10">
    <source>
        <dbReference type="EMBL" id="HHY25344.1"/>
    </source>
</evidence>
<feature type="transmembrane region" description="Helical" evidence="7">
    <location>
        <begin position="737"/>
        <end position="759"/>
    </location>
</feature>
<feature type="domain" description="ABC3 transporter permease C-terminal" evidence="8">
    <location>
        <begin position="256"/>
        <end position="379"/>
    </location>
</feature>
<feature type="transmembrane region" description="Helical" evidence="7">
    <location>
        <begin position="702"/>
        <end position="725"/>
    </location>
</feature>
<gene>
    <name evidence="10" type="ORF">GX523_01100</name>
</gene>
<dbReference type="InterPro" id="IPR050250">
    <property type="entry name" value="Macrolide_Exporter_MacB"/>
</dbReference>
<evidence type="ECO:0000256" key="4">
    <source>
        <dbReference type="ARBA" id="ARBA00022989"/>
    </source>
</evidence>
<keyword evidence="3 7" id="KW-0812">Transmembrane</keyword>
<feature type="transmembrane region" description="Helical" evidence="7">
    <location>
        <begin position="21"/>
        <end position="40"/>
    </location>
</feature>
<feature type="transmembrane region" description="Helical" evidence="7">
    <location>
        <begin position="312"/>
        <end position="334"/>
    </location>
</feature>
<feature type="transmembrane region" description="Helical" evidence="7">
    <location>
        <begin position="346"/>
        <end position="367"/>
    </location>
</feature>
<dbReference type="InterPro" id="IPR025857">
    <property type="entry name" value="MacB_PCD"/>
</dbReference>
<keyword evidence="2" id="KW-1003">Cell membrane</keyword>
<comment type="caution">
    <text evidence="10">The sequence shown here is derived from an EMBL/GenBank/DDBJ whole genome shotgun (WGS) entry which is preliminary data.</text>
</comment>
<feature type="transmembrane region" description="Helical" evidence="7">
    <location>
        <begin position="420"/>
        <end position="441"/>
    </location>
</feature>
<dbReference type="InterPro" id="IPR003838">
    <property type="entry name" value="ABC3_permease_C"/>
</dbReference>
<comment type="subcellular location">
    <subcellularLocation>
        <location evidence="1">Cell membrane</location>
        <topology evidence="1">Multi-pass membrane protein</topology>
    </subcellularLocation>
</comment>
<comment type="similarity">
    <text evidence="6">Belongs to the ABC-4 integral membrane protein family.</text>
</comment>
<dbReference type="PANTHER" id="PTHR30572:SF4">
    <property type="entry name" value="ABC TRANSPORTER PERMEASE YTRF"/>
    <property type="match status" value="1"/>
</dbReference>
<proteinExistence type="inferred from homology"/>
<keyword evidence="4 7" id="KW-1133">Transmembrane helix</keyword>
<accession>A0A7C6Z2C4</accession>
<feature type="transmembrane region" description="Helical" evidence="7">
    <location>
        <begin position="248"/>
        <end position="270"/>
    </location>
</feature>
<feature type="domain" description="MacB-like periplasmic core" evidence="9">
    <location>
        <begin position="22"/>
        <end position="220"/>
    </location>
</feature>
<organism evidence="10 11">
    <name type="scientific">Desulfitobacterium dehalogenans</name>
    <dbReference type="NCBI Taxonomy" id="36854"/>
    <lineage>
        <taxon>Bacteria</taxon>
        <taxon>Bacillati</taxon>
        <taxon>Bacillota</taxon>
        <taxon>Clostridia</taxon>
        <taxon>Eubacteriales</taxon>
        <taxon>Desulfitobacteriaceae</taxon>
        <taxon>Desulfitobacterium</taxon>
    </lineage>
</organism>
<reference evidence="10 11" key="1">
    <citation type="journal article" date="2020" name="Biotechnol. Biofuels">
        <title>New insights from the biogas microbiome by comprehensive genome-resolved metagenomics of nearly 1600 species originating from multiple anaerobic digesters.</title>
        <authorList>
            <person name="Campanaro S."/>
            <person name="Treu L."/>
            <person name="Rodriguez-R L.M."/>
            <person name="Kovalovszki A."/>
            <person name="Ziels R.M."/>
            <person name="Maus I."/>
            <person name="Zhu X."/>
            <person name="Kougias P.G."/>
            <person name="Basile A."/>
            <person name="Luo G."/>
            <person name="Schluter A."/>
            <person name="Konstantinidis K.T."/>
            <person name="Angelidaki I."/>
        </authorList>
    </citation>
    <scope>NUCLEOTIDE SEQUENCE [LARGE SCALE GENOMIC DNA]</scope>
    <source>
        <strain evidence="10">AS05jafATM_4</strain>
    </source>
</reference>
<evidence type="ECO:0000256" key="5">
    <source>
        <dbReference type="ARBA" id="ARBA00023136"/>
    </source>
</evidence>
<sequence length="778" mass="84895">MKSYLDLIPISAKVHKKQSRMTRICIVLAVFLVTAIFGMADMELRSQQLQEIKKGGNWHVLFSGIDEHTAAMIAARPEVKFSGWYTYLGEKEEYTLSGKSVAAVGLDKNTFEEMLPTQITEGVYPTRKNEAALTVNAKSGMGINLGDMITLEHSGSEPVQLTVVGFVEGTSQLLKQDTHALLLTTEGLRSSIPQEGYTSQYMVQLSPYCTMQKVIADITKQYGLADQQVLENGNLLAVLGQSDNNYVLGLYGIAGVLFIMVLLAGVLMIAGSLNSNVMQRTEFFGMLRCLGATQKQIMRFVRREGMQWCKTAIPLGLGMGIMVVWALCGVLKILSPGYFSELPTFGISWISILSGIAVGIVTVLLAAQSPAKKAARVSPLAAVSGNANSVQPISGAANTTLFKIETALGIHHATSSKKNFLLMVGSFSLSIILFLSFSATVDFMHHAVRPLKPWTPDLSIVSTDNTPSVSNGLLEELRDHRAVKRAYGRMFAYDIRVKVKGQERTINLISYEDYQFTWAQDSLIEGSLDEGAQKKDQVWVVYDSESPLQVGDQLTLSFGEVPKEVRVAGVLSTSPFSSVEGVDTVICSEGTFRELTGERNYTIIDIQLSSRATDEDVDEIRSLAGQDVRFSDQRAGNREGRGAFYSMALFIYGFLAVILLITVFNIVNSVAMSVAARLKQYGAMRAIGMSDHQLVKMVRAEAVTYAAAGSSVGCILGVTLHKLVFEKMITSHWGDPWQIPLGELSLIVAIVMITSLLAVHGPAKQIHTMSIVDTISAK</sequence>
<dbReference type="GO" id="GO:0022857">
    <property type="term" value="F:transmembrane transporter activity"/>
    <property type="evidence" value="ECO:0007669"/>
    <property type="project" value="TreeGrafter"/>
</dbReference>
<keyword evidence="5 7" id="KW-0472">Membrane</keyword>
<evidence type="ECO:0000256" key="7">
    <source>
        <dbReference type="SAM" id="Phobius"/>
    </source>
</evidence>
<name>A0A7C6Z2C4_9FIRM</name>
<feature type="domain" description="ABC3 transporter permease C-terminal" evidence="8">
    <location>
        <begin position="654"/>
        <end position="769"/>
    </location>
</feature>
<dbReference type="Pfam" id="PF02687">
    <property type="entry name" value="FtsX"/>
    <property type="match status" value="2"/>
</dbReference>
<evidence type="ECO:0000259" key="8">
    <source>
        <dbReference type="Pfam" id="PF02687"/>
    </source>
</evidence>
<evidence type="ECO:0000256" key="2">
    <source>
        <dbReference type="ARBA" id="ARBA00022475"/>
    </source>
</evidence>
<dbReference type="EMBL" id="DUTF01000025">
    <property type="protein sequence ID" value="HHY25344.1"/>
    <property type="molecule type" value="Genomic_DNA"/>
</dbReference>
<dbReference type="GO" id="GO:0005886">
    <property type="term" value="C:plasma membrane"/>
    <property type="evidence" value="ECO:0007669"/>
    <property type="project" value="UniProtKB-SubCell"/>
</dbReference>
<evidence type="ECO:0000256" key="6">
    <source>
        <dbReference type="ARBA" id="ARBA00038076"/>
    </source>
</evidence>